<reference evidence="4" key="2">
    <citation type="journal article" date="2024" name="Toxins">
        <title>Genome Sequence Analysis of Native Xenorhabdus Strains Isolated from Entomopathogenic Nematodes in Argentina.</title>
        <authorList>
            <person name="Palma L."/>
            <person name="Frizzo L."/>
            <person name="Kaiser S."/>
            <person name="Berry C."/>
            <person name="Caballero P."/>
            <person name="Bode H.B."/>
            <person name="Del Valle E.E."/>
        </authorList>
    </citation>
    <scope>NUCLEOTIDE SEQUENCE</scope>
    <source>
        <strain evidence="4">M</strain>
    </source>
</reference>
<dbReference type="InterPro" id="IPR028244">
    <property type="entry name" value="T6SS_Rhs_Vgr_dom"/>
</dbReference>
<dbReference type="RefSeq" id="WP_323869557.1">
    <property type="nucleotide sequence ID" value="NZ_JACXBF010000467.1"/>
</dbReference>
<feature type="domain" description="DUF2345" evidence="2">
    <location>
        <begin position="160"/>
        <end position="288"/>
    </location>
</feature>
<dbReference type="Pfam" id="PF13296">
    <property type="entry name" value="T6SS_Vgr"/>
    <property type="match status" value="1"/>
</dbReference>
<accession>A0AAW3YZN7</accession>
<sequence>GGDCDRPYIAHAFHDSEHPDLVSGTNHTRNVLRTLANNKLRLEDRRGETHAKLATEHGKSQLNLGHLVDAKRQQRGSGFELRTDEHGAVRAGKGLFISAEEQPKAQGQVLDMTKALDEIAFLQRQVEQLSDAAEQANTLAADLHEQVAMFEERLKPLNKAMLASAPSGMALTSDSHVQLAAGDNLMVNVGGHANIGVMENMTLQVGHSLGVFAQQSGIQLKANGGKVDVQAQNNALSLLAKGKISLTAVDGDVLFAAKKRLKINAGGSYLILQDGKIEYGTSHDYVRKTVHSVKTKSAPQNLPMPYLPGDGRYDLSLDFRDDDNEPIAQALYKITFDNGAVLSGQLDEQGYALHKNVPLESAVVEYILPDPQPDPPWKRYDVLLSEVDAAFSNAQGVSEK</sequence>
<feature type="non-terminal residue" evidence="4">
    <location>
        <position position="1"/>
    </location>
</feature>
<evidence type="ECO:0000313" key="4">
    <source>
        <dbReference type="EMBL" id="MBD2802247.1"/>
    </source>
</evidence>
<dbReference type="EMBL" id="JACXBF010000467">
    <property type="protein sequence ID" value="MBD2802247.1"/>
    <property type="molecule type" value="Genomic_DNA"/>
</dbReference>
<dbReference type="Pfam" id="PF10106">
    <property type="entry name" value="DUF2345"/>
    <property type="match status" value="1"/>
</dbReference>
<dbReference type="Proteomes" id="UP001193920">
    <property type="component" value="Unassembled WGS sequence"/>
</dbReference>
<dbReference type="SUPFAM" id="SSF69349">
    <property type="entry name" value="Phage fibre proteins"/>
    <property type="match status" value="1"/>
</dbReference>
<reference evidence="4" key="1">
    <citation type="submission" date="2020-09" db="EMBL/GenBank/DDBJ databases">
        <authorList>
            <person name="Palma L."/>
            <person name="Caballero P."/>
            <person name="Berry C."/>
            <person name="Del Valle E."/>
        </authorList>
    </citation>
    <scope>NUCLEOTIDE SEQUENCE</scope>
    <source>
        <strain evidence="4">M</strain>
    </source>
</reference>
<name>A0AAW3YZN7_9GAMM</name>
<feature type="domain" description="Putative type VI secretion system Rhs element associated Vgr" evidence="3">
    <location>
        <begin position="34"/>
        <end position="133"/>
    </location>
</feature>
<evidence type="ECO:0000259" key="3">
    <source>
        <dbReference type="Pfam" id="PF13296"/>
    </source>
</evidence>
<organism evidence="4">
    <name type="scientific">Xenorhabdus szentirmaii</name>
    <dbReference type="NCBI Taxonomy" id="290112"/>
    <lineage>
        <taxon>Bacteria</taxon>
        <taxon>Pseudomonadati</taxon>
        <taxon>Pseudomonadota</taxon>
        <taxon>Gammaproteobacteria</taxon>
        <taxon>Enterobacterales</taxon>
        <taxon>Morganellaceae</taxon>
        <taxon>Xenorhabdus</taxon>
    </lineage>
</organism>
<protein>
    <submittedName>
        <fullName evidence="4">DUF2345 domain-containing protein</fullName>
    </submittedName>
</protein>
<dbReference type="AlphaFoldDB" id="A0AAW3YZN7"/>
<dbReference type="InterPro" id="IPR018769">
    <property type="entry name" value="VgrG2_DUF2345"/>
</dbReference>
<feature type="coiled-coil region" evidence="1">
    <location>
        <begin position="112"/>
        <end position="153"/>
    </location>
</feature>
<proteinExistence type="predicted"/>
<evidence type="ECO:0000259" key="2">
    <source>
        <dbReference type="Pfam" id="PF10106"/>
    </source>
</evidence>
<keyword evidence="1" id="KW-0175">Coiled coil</keyword>
<evidence type="ECO:0000256" key="1">
    <source>
        <dbReference type="SAM" id="Coils"/>
    </source>
</evidence>
<gene>
    <name evidence="4" type="ORF">ID854_17825</name>
</gene>
<comment type="caution">
    <text evidence="4">The sequence shown here is derived from an EMBL/GenBank/DDBJ whole genome shotgun (WGS) entry which is preliminary data.</text>
</comment>